<dbReference type="Proteomes" id="UP001152622">
    <property type="component" value="Chromosome 6"/>
</dbReference>
<comment type="caution">
    <text evidence="2">The sequence shown here is derived from an EMBL/GenBank/DDBJ whole genome shotgun (WGS) entry which is preliminary data.</text>
</comment>
<organism evidence="2 3">
    <name type="scientific">Synaphobranchus kaupii</name>
    <name type="common">Kaup's arrowtooth eel</name>
    <dbReference type="NCBI Taxonomy" id="118154"/>
    <lineage>
        <taxon>Eukaryota</taxon>
        <taxon>Metazoa</taxon>
        <taxon>Chordata</taxon>
        <taxon>Craniata</taxon>
        <taxon>Vertebrata</taxon>
        <taxon>Euteleostomi</taxon>
        <taxon>Actinopterygii</taxon>
        <taxon>Neopterygii</taxon>
        <taxon>Teleostei</taxon>
        <taxon>Anguilliformes</taxon>
        <taxon>Synaphobranchidae</taxon>
        <taxon>Synaphobranchus</taxon>
    </lineage>
</organism>
<keyword evidence="3" id="KW-1185">Reference proteome</keyword>
<evidence type="ECO:0008006" key="4">
    <source>
        <dbReference type="Google" id="ProtNLM"/>
    </source>
</evidence>
<sequence>MAVQALDPACLLLFCLALGIKDGLGVSALALTPSHHRKIGIRYEFSQLTRRMLATLQQPKLSKQSLLRPGLSIGVLLQRTPTAGAALMGPTAGDRV</sequence>
<gene>
    <name evidence="2" type="ORF">SKAU_G00202580</name>
</gene>
<keyword evidence="1" id="KW-0732">Signal</keyword>
<protein>
    <recommendedName>
        <fullName evidence="4">Secreted protein</fullName>
    </recommendedName>
</protein>
<name>A0A9Q1FFT6_SYNKA</name>
<dbReference type="AlphaFoldDB" id="A0A9Q1FFT6"/>
<evidence type="ECO:0000256" key="1">
    <source>
        <dbReference type="SAM" id="SignalP"/>
    </source>
</evidence>
<accession>A0A9Q1FFT6</accession>
<feature type="chain" id="PRO_5040150919" description="Secreted protein" evidence="1">
    <location>
        <begin position="26"/>
        <end position="96"/>
    </location>
</feature>
<reference evidence="2" key="1">
    <citation type="journal article" date="2023" name="Science">
        <title>Genome structures resolve the early diversification of teleost fishes.</title>
        <authorList>
            <person name="Parey E."/>
            <person name="Louis A."/>
            <person name="Montfort J."/>
            <person name="Bouchez O."/>
            <person name="Roques C."/>
            <person name="Iampietro C."/>
            <person name="Lluch J."/>
            <person name="Castinel A."/>
            <person name="Donnadieu C."/>
            <person name="Desvignes T."/>
            <person name="Floi Bucao C."/>
            <person name="Jouanno E."/>
            <person name="Wen M."/>
            <person name="Mejri S."/>
            <person name="Dirks R."/>
            <person name="Jansen H."/>
            <person name="Henkel C."/>
            <person name="Chen W.J."/>
            <person name="Zahm M."/>
            <person name="Cabau C."/>
            <person name="Klopp C."/>
            <person name="Thompson A.W."/>
            <person name="Robinson-Rechavi M."/>
            <person name="Braasch I."/>
            <person name="Lecointre G."/>
            <person name="Bobe J."/>
            <person name="Postlethwait J.H."/>
            <person name="Berthelot C."/>
            <person name="Roest Crollius H."/>
            <person name="Guiguen Y."/>
        </authorList>
    </citation>
    <scope>NUCLEOTIDE SEQUENCE</scope>
    <source>
        <strain evidence="2">WJC10195</strain>
    </source>
</reference>
<dbReference type="EMBL" id="JAINUF010000006">
    <property type="protein sequence ID" value="KAJ8357464.1"/>
    <property type="molecule type" value="Genomic_DNA"/>
</dbReference>
<feature type="signal peptide" evidence="1">
    <location>
        <begin position="1"/>
        <end position="25"/>
    </location>
</feature>
<evidence type="ECO:0000313" key="2">
    <source>
        <dbReference type="EMBL" id="KAJ8357464.1"/>
    </source>
</evidence>
<evidence type="ECO:0000313" key="3">
    <source>
        <dbReference type="Proteomes" id="UP001152622"/>
    </source>
</evidence>
<proteinExistence type="predicted"/>